<dbReference type="InterPro" id="IPR015943">
    <property type="entry name" value="WD40/YVTN_repeat-like_dom_sf"/>
</dbReference>
<feature type="repeat" description="WD" evidence="5">
    <location>
        <begin position="3"/>
        <end position="35"/>
    </location>
</feature>
<keyword evidence="1 5" id="KW-0853">WD repeat</keyword>
<gene>
    <name evidence="6" type="ORF">HK105_204859</name>
</gene>
<feature type="repeat" description="WD" evidence="5">
    <location>
        <begin position="46"/>
        <end position="87"/>
    </location>
</feature>
<dbReference type="SMART" id="SM00320">
    <property type="entry name" value="WD40"/>
    <property type="match status" value="7"/>
</dbReference>
<comment type="caution">
    <text evidence="6">The sequence shown here is derived from an EMBL/GenBank/DDBJ whole genome shotgun (WGS) entry which is preliminary data.</text>
</comment>
<dbReference type="InterPro" id="IPR019775">
    <property type="entry name" value="WD40_repeat_CS"/>
</dbReference>
<dbReference type="Gene3D" id="2.130.10.10">
    <property type="entry name" value="YVTN repeat-like/Quinoprotein amine dehydrogenase"/>
    <property type="match status" value="1"/>
</dbReference>
<feature type="repeat" description="WD" evidence="5">
    <location>
        <begin position="235"/>
        <end position="264"/>
    </location>
</feature>
<feature type="repeat" description="WD" evidence="5">
    <location>
        <begin position="88"/>
        <end position="130"/>
    </location>
</feature>
<keyword evidence="3" id="KW-0677">Repeat</keyword>
<reference evidence="6 7" key="1">
    <citation type="submission" date="2023-09" db="EMBL/GenBank/DDBJ databases">
        <title>Pangenome analysis of Batrachochytrium dendrobatidis and related Chytrids.</title>
        <authorList>
            <person name="Yacoub M.N."/>
            <person name="Stajich J.E."/>
            <person name="James T.Y."/>
        </authorList>
    </citation>
    <scope>NUCLEOTIDE SEQUENCE [LARGE SCALE GENOMIC DNA]</scope>
    <source>
        <strain evidence="6 7">JEL0888</strain>
    </source>
</reference>
<dbReference type="PANTHER" id="PTHR44006:SF1">
    <property type="entry name" value="U5 SMALL NUCLEAR RIBONUCLEOPROTEIN 40 KDA PROTEIN"/>
    <property type="match status" value="1"/>
</dbReference>
<sequence length="302" mass="32463">MLLSGHTGEVLSCAFSPDGRHLASAGFDKSILLWNAYGDVRNYCAITGHTGPIVQVQWSRDSARLFSASADASVAMWDAETGERVRRLKGHTGVVNSCSASRRGPELLASAADDSALLIWDLRQKAPVKTFKGMVPLTAVAFSLDGGTVLAGGIDGDIKAWDLRQDAVSFTLESHEDVVTGLRLSPEGDRLVSNAMDNKVCIWDVKPFTITPTRLIKTLQGAPHGFEKNLIRPCWSPDSQFVATGSGDRSVVVWDVSSESIVYKLPGHKGCVNDVDWSDAILASASSDKTLFVGELNTSEVI</sequence>
<dbReference type="PROSITE" id="PS50294">
    <property type="entry name" value="WD_REPEATS_REGION"/>
    <property type="match status" value="5"/>
</dbReference>
<organism evidence="6 7">
    <name type="scientific">Polyrhizophydium stewartii</name>
    <dbReference type="NCBI Taxonomy" id="2732419"/>
    <lineage>
        <taxon>Eukaryota</taxon>
        <taxon>Fungi</taxon>
        <taxon>Fungi incertae sedis</taxon>
        <taxon>Chytridiomycota</taxon>
        <taxon>Chytridiomycota incertae sedis</taxon>
        <taxon>Chytridiomycetes</taxon>
        <taxon>Rhizophydiales</taxon>
        <taxon>Rhizophydiales incertae sedis</taxon>
        <taxon>Polyrhizophydium</taxon>
    </lineage>
</organism>
<evidence type="ECO:0000256" key="4">
    <source>
        <dbReference type="ARBA" id="ARBA00023187"/>
    </source>
</evidence>
<evidence type="ECO:0000256" key="1">
    <source>
        <dbReference type="ARBA" id="ARBA00022574"/>
    </source>
</evidence>
<name>A0ABR4N895_9FUNG</name>
<feature type="repeat" description="WD" evidence="5">
    <location>
        <begin position="172"/>
        <end position="206"/>
    </location>
</feature>
<dbReference type="PROSITE" id="PS00678">
    <property type="entry name" value="WD_REPEATS_1"/>
    <property type="match status" value="4"/>
</dbReference>
<evidence type="ECO:0000256" key="3">
    <source>
        <dbReference type="ARBA" id="ARBA00022737"/>
    </source>
</evidence>
<dbReference type="InterPro" id="IPR036322">
    <property type="entry name" value="WD40_repeat_dom_sf"/>
</dbReference>
<dbReference type="PRINTS" id="PR00320">
    <property type="entry name" value="GPROTEINBRPT"/>
</dbReference>
<dbReference type="InterPro" id="IPR020472">
    <property type="entry name" value="WD40_PAC1"/>
</dbReference>
<dbReference type="InterPro" id="IPR052234">
    <property type="entry name" value="U5_snRNP_Component"/>
</dbReference>
<feature type="repeat" description="WD" evidence="5">
    <location>
        <begin position="137"/>
        <end position="171"/>
    </location>
</feature>
<dbReference type="PANTHER" id="PTHR44006">
    <property type="entry name" value="U5 SMALL NUCLEAR RIBONUCLEOPROTEIN 40 KDA PROTEIN"/>
    <property type="match status" value="1"/>
</dbReference>
<evidence type="ECO:0000256" key="5">
    <source>
        <dbReference type="PROSITE-ProRule" id="PRU00221"/>
    </source>
</evidence>
<proteinExistence type="predicted"/>
<dbReference type="CDD" id="cd00200">
    <property type="entry name" value="WD40"/>
    <property type="match status" value="1"/>
</dbReference>
<dbReference type="PROSITE" id="PS50082">
    <property type="entry name" value="WD_REPEATS_2"/>
    <property type="match status" value="7"/>
</dbReference>
<feature type="repeat" description="WD" evidence="5">
    <location>
        <begin position="265"/>
        <end position="302"/>
    </location>
</feature>
<keyword evidence="2" id="KW-0507">mRNA processing</keyword>
<accession>A0ABR4N895</accession>
<dbReference type="EMBL" id="JADGIZ020000022">
    <property type="protein sequence ID" value="KAL2915674.1"/>
    <property type="molecule type" value="Genomic_DNA"/>
</dbReference>
<dbReference type="Pfam" id="PF00400">
    <property type="entry name" value="WD40"/>
    <property type="match status" value="7"/>
</dbReference>
<keyword evidence="4" id="KW-0508">mRNA splicing</keyword>
<protein>
    <submittedName>
        <fullName evidence="6">Uncharacterized protein</fullName>
    </submittedName>
</protein>
<evidence type="ECO:0000256" key="2">
    <source>
        <dbReference type="ARBA" id="ARBA00022664"/>
    </source>
</evidence>
<evidence type="ECO:0000313" key="7">
    <source>
        <dbReference type="Proteomes" id="UP001527925"/>
    </source>
</evidence>
<keyword evidence="7" id="KW-1185">Reference proteome</keyword>
<evidence type="ECO:0000313" key="6">
    <source>
        <dbReference type="EMBL" id="KAL2915674.1"/>
    </source>
</evidence>
<dbReference type="SUPFAM" id="SSF50978">
    <property type="entry name" value="WD40 repeat-like"/>
    <property type="match status" value="1"/>
</dbReference>
<dbReference type="InterPro" id="IPR001680">
    <property type="entry name" value="WD40_rpt"/>
</dbReference>
<dbReference type="Proteomes" id="UP001527925">
    <property type="component" value="Unassembled WGS sequence"/>
</dbReference>